<feature type="compositionally biased region" description="Basic and acidic residues" evidence="12">
    <location>
        <begin position="275"/>
        <end position="302"/>
    </location>
</feature>
<evidence type="ECO:0000256" key="4">
    <source>
        <dbReference type="ARBA" id="ARBA00022737"/>
    </source>
</evidence>
<evidence type="ECO:0000256" key="6">
    <source>
        <dbReference type="ARBA" id="ARBA00022833"/>
    </source>
</evidence>
<proteinExistence type="inferred from homology"/>
<name>A0AAN8ZVW1_HALRR</name>
<feature type="region of interest" description="Disordered" evidence="12">
    <location>
        <begin position="505"/>
        <end position="553"/>
    </location>
</feature>
<keyword evidence="5 11" id="KW-0863">Zinc-finger</keyword>
<dbReference type="FunFam" id="3.30.160.60:FF:001156">
    <property type="entry name" value="Zinc finger protein 407"/>
    <property type="match status" value="1"/>
</dbReference>
<feature type="compositionally biased region" description="Polar residues" evidence="12">
    <location>
        <begin position="511"/>
        <end position="547"/>
    </location>
</feature>
<keyword evidence="9" id="KW-0804">Transcription</keyword>
<feature type="domain" description="C2H2-type" evidence="13">
    <location>
        <begin position="94"/>
        <end position="121"/>
    </location>
</feature>
<feature type="domain" description="C2H2-type" evidence="13">
    <location>
        <begin position="39"/>
        <end position="67"/>
    </location>
</feature>
<dbReference type="AlphaFoldDB" id="A0AAN8ZVW1"/>
<keyword evidence="8" id="KW-0238">DNA-binding</keyword>
<evidence type="ECO:0000256" key="3">
    <source>
        <dbReference type="ARBA" id="ARBA00022723"/>
    </source>
</evidence>
<dbReference type="PANTHER" id="PTHR24406">
    <property type="entry name" value="TRANSCRIPTIONAL REPRESSOR CTCFL-RELATED"/>
    <property type="match status" value="1"/>
</dbReference>
<evidence type="ECO:0000256" key="9">
    <source>
        <dbReference type="ARBA" id="ARBA00023163"/>
    </source>
</evidence>
<dbReference type="PROSITE" id="PS00028">
    <property type="entry name" value="ZINC_FINGER_C2H2_1"/>
    <property type="match status" value="1"/>
</dbReference>
<gene>
    <name evidence="14" type="ORF">SK128_009589</name>
</gene>
<keyword evidence="10" id="KW-0539">Nucleus</keyword>
<organism evidence="14 15">
    <name type="scientific">Halocaridina rubra</name>
    <name type="common">Hawaiian red shrimp</name>
    <dbReference type="NCBI Taxonomy" id="373956"/>
    <lineage>
        <taxon>Eukaryota</taxon>
        <taxon>Metazoa</taxon>
        <taxon>Ecdysozoa</taxon>
        <taxon>Arthropoda</taxon>
        <taxon>Crustacea</taxon>
        <taxon>Multicrustacea</taxon>
        <taxon>Malacostraca</taxon>
        <taxon>Eumalacostraca</taxon>
        <taxon>Eucarida</taxon>
        <taxon>Decapoda</taxon>
        <taxon>Pleocyemata</taxon>
        <taxon>Caridea</taxon>
        <taxon>Atyoidea</taxon>
        <taxon>Atyidae</taxon>
        <taxon>Halocaridina</taxon>
    </lineage>
</organism>
<keyword evidence="7" id="KW-0805">Transcription regulation</keyword>
<keyword evidence="6" id="KW-0862">Zinc</keyword>
<sequence length="640" mass="71664">MTSSDESEKVSSAVASRKGSISPESCTEGEEGEGRAKVFVCSMCSYRTDRKNNLKRHTLTMHELSQALLECCSLRFLNKAELRMHTQKYHADGYYCEVCDRNFCRKALLKRHFSVHSGYKEFSCHFCGYETSHKSNLERHMRVHRKPSTTPPALPSQHLKASGRGNTSSSSSLLSHLPHAVPFRSNLMSNSQSYPALSISQGDPPVHPRIADLHPPLGSSWPVLKPSTTISAARFSSILSENPFQNYMPFPVQKYPPKKGSQSTDTLFKTKKSNSRKDFSVSALLREDTHVEERDTDDERKNTPSALSQQNLPTLRNDPFPGIHTSPAPSSLESRIPIKIQRPTPVHAHARHITHPFITSLHTHSSFSRTPENAIYSQAIISLQENSQRKSGETRDLEPHSLCLFSFNVLHLFAFFSFPRAFARFRTPSPEDIVSRKRMAHLHSKSSQSFQNEIASAEPIRCCVPGVYVTPPPHMQLRSSQDRLPEINGISTVVIPPLPPPPPFHPPGNLFNFSINDSSQNQISTSATHSNLSLPNSHSKSENSATAIPQGLAVPPTYDLNMFEKDVNGQKMLETTSKPSEEEGNKSQNLYEYSLKSQARRSEEEIAGENPDALSSPELMETDQEYIPKKLRVARKFQSV</sequence>
<keyword evidence="3" id="KW-0479">Metal-binding</keyword>
<dbReference type="InterPro" id="IPR013087">
    <property type="entry name" value="Znf_C2H2_type"/>
</dbReference>
<comment type="caution">
    <text evidence="14">The sequence shown here is derived from an EMBL/GenBank/DDBJ whole genome shotgun (WGS) entry which is preliminary data.</text>
</comment>
<evidence type="ECO:0000256" key="11">
    <source>
        <dbReference type="PROSITE-ProRule" id="PRU00042"/>
    </source>
</evidence>
<feature type="region of interest" description="Disordered" evidence="12">
    <location>
        <begin position="597"/>
        <end position="627"/>
    </location>
</feature>
<protein>
    <recommendedName>
        <fullName evidence="13">C2H2-type domain-containing protein</fullName>
    </recommendedName>
</protein>
<dbReference type="SMART" id="SM00355">
    <property type="entry name" value="ZnF_C2H2"/>
    <property type="match status" value="4"/>
</dbReference>
<accession>A0AAN8ZVW1</accession>
<dbReference type="Gene3D" id="3.30.160.60">
    <property type="entry name" value="Classic Zinc Finger"/>
    <property type="match status" value="3"/>
</dbReference>
<evidence type="ECO:0000313" key="15">
    <source>
        <dbReference type="Proteomes" id="UP001381693"/>
    </source>
</evidence>
<dbReference type="Pfam" id="PF13909">
    <property type="entry name" value="zf-H2C2_5"/>
    <property type="match status" value="1"/>
</dbReference>
<dbReference type="InterPro" id="IPR050888">
    <property type="entry name" value="ZnF_C2H2-type_TF"/>
</dbReference>
<dbReference type="GO" id="GO:0003677">
    <property type="term" value="F:DNA binding"/>
    <property type="evidence" value="ECO:0007669"/>
    <property type="project" value="UniProtKB-KW"/>
</dbReference>
<evidence type="ECO:0000313" key="14">
    <source>
        <dbReference type="EMBL" id="KAK7070566.1"/>
    </source>
</evidence>
<dbReference type="Proteomes" id="UP001381693">
    <property type="component" value="Unassembled WGS sequence"/>
</dbReference>
<evidence type="ECO:0000256" key="2">
    <source>
        <dbReference type="ARBA" id="ARBA00006991"/>
    </source>
</evidence>
<evidence type="ECO:0000256" key="12">
    <source>
        <dbReference type="SAM" id="MobiDB-lite"/>
    </source>
</evidence>
<evidence type="ECO:0000256" key="7">
    <source>
        <dbReference type="ARBA" id="ARBA00023015"/>
    </source>
</evidence>
<feature type="compositionally biased region" description="Polar residues" evidence="12">
    <location>
        <begin position="303"/>
        <end position="314"/>
    </location>
</feature>
<evidence type="ECO:0000256" key="5">
    <source>
        <dbReference type="ARBA" id="ARBA00022771"/>
    </source>
</evidence>
<dbReference type="GO" id="GO:0008270">
    <property type="term" value="F:zinc ion binding"/>
    <property type="evidence" value="ECO:0007669"/>
    <property type="project" value="UniProtKB-KW"/>
</dbReference>
<dbReference type="SUPFAM" id="SSF57667">
    <property type="entry name" value="beta-beta-alpha zinc fingers"/>
    <property type="match status" value="1"/>
</dbReference>
<dbReference type="Pfam" id="PF00096">
    <property type="entry name" value="zf-C2H2"/>
    <property type="match status" value="2"/>
</dbReference>
<dbReference type="InterPro" id="IPR036236">
    <property type="entry name" value="Znf_C2H2_sf"/>
</dbReference>
<keyword evidence="4" id="KW-0677">Repeat</keyword>
<comment type="subcellular location">
    <subcellularLocation>
        <location evidence="1">Nucleus</location>
    </subcellularLocation>
</comment>
<feature type="region of interest" description="Disordered" evidence="12">
    <location>
        <begin position="145"/>
        <end position="173"/>
    </location>
</feature>
<feature type="region of interest" description="Disordered" evidence="12">
    <location>
        <begin position="1"/>
        <end position="29"/>
    </location>
</feature>
<evidence type="ECO:0000256" key="8">
    <source>
        <dbReference type="ARBA" id="ARBA00023125"/>
    </source>
</evidence>
<dbReference type="PROSITE" id="PS50157">
    <property type="entry name" value="ZINC_FINGER_C2H2_2"/>
    <property type="match status" value="3"/>
</dbReference>
<evidence type="ECO:0000259" key="13">
    <source>
        <dbReference type="PROSITE" id="PS50157"/>
    </source>
</evidence>
<evidence type="ECO:0000256" key="1">
    <source>
        <dbReference type="ARBA" id="ARBA00004123"/>
    </source>
</evidence>
<reference evidence="14 15" key="1">
    <citation type="submission" date="2023-11" db="EMBL/GenBank/DDBJ databases">
        <title>Halocaridina rubra genome assembly.</title>
        <authorList>
            <person name="Smith C."/>
        </authorList>
    </citation>
    <scope>NUCLEOTIDE SEQUENCE [LARGE SCALE GENOMIC DNA]</scope>
    <source>
        <strain evidence="14">EP-1</strain>
        <tissue evidence="14">Whole</tissue>
    </source>
</reference>
<dbReference type="EMBL" id="JAXCGZ010015307">
    <property type="protein sequence ID" value="KAK7070566.1"/>
    <property type="molecule type" value="Genomic_DNA"/>
</dbReference>
<evidence type="ECO:0000256" key="10">
    <source>
        <dbReference type="ARBA" id="ARBA00023242"/>
    </source>
</evidence>
<dbReference type="GO" id="GO:0005634">
    <property type="term" value="C:nucleus"/>
    <property type="evidence" value="ECO:0007669"/>
    <property type="project" value="UniProtKB-SubCell"/>
</dbReference>
<keyword evidence="15" id="KW-1185">Reference proteome</keyword>
<feature type="region of interest" description="Disordered" evidence="12">
    <location>
        <begin position="250"/>
        <end position="335"/>
    </location>
</feature>
<comment type="similarity">
    <text evidence="2">Belongs to the krueppel C2H2-type zinc-finger protein family.</text>
</comment>
<feature type="domain" description="C2H2-type" evidence="13">
    <location>
        <begin position="122"/>
        <end position="149"/>
    </location>
</feature>